<dbReference type="OrthoDB" id="418495at2759"/>
<evidence type="ECO:0000259" key="3">
    <source>
        <dbReference type="Pfam" id="PF04784"/>
    </source>
</evidence>
<keyword evidence="6" id="KW-1185">Reference proteome</keyword>
<gene>
    <name evidence="5" type="ORF">CJ030_MR5G022102</name>
</gene>
<proteinExistence type="predicted"/>
<dbReference type="EMBL" id="RXIC02000023">
    <property type="protein sequence ID" value="KAB1214653.1"/>
    <property type="molecule type" value="Genomic_DNA"/>
</dbReference>
<keyword evidence="1" id="KW-0175">Coiled coil</keyword>
<dbReference type="Proteomes" id="UP000516437">
    <property type="component" value="Chromosome 5"/>
</dbReference>
<evidence type="ECO:0000259" key="4">
    <source>
        <dbReference type="Pfam" id="PF14389"/>
    </source>
</evidence>
<comment type="caution">
    <text evidence="5">The sequence shown here is derived from an EMBL/GenBank/DDBJ whole genome shotgun (WGS) entry which is preliminary data.</text>
</comment>
<protein>
    <recommendedName>
        <fullName evidence="7">DUF547 domain-containing protein</fullName>
    </recommendedName>
</protein>
<dbReference type="AlphaFoldDB" id="A0A6A1VPH7"/>
<dbReference type="PANTHER" id="PTHR46248">
    <property type="entry name" value="EXPRESSED PROTEIN"/>
    <property type="match status" value="1"/>
</dbReference>
<name>A0A6A1VPH7_9ROSI</name>
<feature type="compositionally biased region" description="Polar residues" evidence="2">
    <location>
        <begin position="134"/>
        <end position="148"/>
    </location>
</feature>
<evidence type="ECO:0000256" key="1">
    <source>
        <dbReference type="SAM" id="Coils"/>
    </source>
</evidence>
<feature type="domain" description="Ternary complex factor MIP1 leucine-zipper" evidence="4">
    <location>
        <begin position="22"/>
        <end position="103"/>
    </location>
</feature>
<feature type="compositionally biased region" description="Polar residues" evidence="2">
    <location>
        <begin position="156"/>
        <end position="167"/>
    </location>
</feature>
<feature type="coiled-coil region" evidence="1">
    <location>
        <begin position="26"/>
        <end position="99"/>
    </location>
</feature>
<accession>A0A6A1VPH7</accession>
<dbReference type="InterPro" id="IPR025757">
    <property type="entry name" value="MIP1_Leuzipper"/>
</dbReference>
<feature type="region of interest" description="Disordered" evidence="2">
    <location>
        <begin position="256"/>
        <end position="275"/>
    </location>
</feature>
<evidence type="ECO:0008006" key="7">
    <source>
        <dbReference type="Google" id="ProtNLM"/>
    </source>
</evidence>
<evidence type="ECO:0000313" key="5">
    <source>
        <dbReference type="EMBL" id="KAB1214653.1"/>
    </source>
</evidence>
<dbReference type="PANTHER" id="PTHR46248:SF12">
    <property type="entry name" value="TERNARY COMPLEX FACTOR MIP1 LEUCINE-ZIPPER PROTEIN"/>
    <property type="match status" value="1"/>
</dbReference>
<organism evidence="5 6">
    <name type="scientific">Morella rubra</name>
    <name type="common">Chinese bayberry</name>
    <dbReference type="NCBI Taxonomy" id="262757"/>
    <lineage>
        <taxon>Eukaryota</taxon>
        <taxon>Viridiplantae</taxon>
        <taxon>Streptophyta</taxon>
        <taxon>Embryophyta</taxon>
        <taxon>Tracheophyta</taxon>
        <taxon>Spermatophyta</taxon>
        <taxon>Magnoliopsida</taxon>
        <taxon>eudicotyledons</taxon>
        <taxon>Gunneridae</taxon>
        <taxon>Pentapetalae</taxon>
        <taxon>rosids</taxon>
        <taxon>fabids</taxon>
        <taxon>Fagales</taxon>
        <taxon>Myricaceae</taxon>
        <taxon>Morella</taxon>
    </lineage>
</organism>
<evidence type="ECO:0000313" key="6">
    <source>
        <dbReference type="Proteomes" id="UP000516437"/>
    </source>
</evidence>
<feature type="domain" description="DUF547" evidence="3">
    <location>
        <begin position="379"/>
        <end position="508"/>
    </location>
</feature>
<reference evidence="5 6" key="1">
    <citation type="journal article" date="2019" name="Plant Biotechnol. J.">
        <title>The red bayberry genome and genetic basis of sex determination.</title>
        <authorList>
            <person name="Jia H.M."/>
            <person name="Jia H.J."/>
            <person name="Cai Q.L."/>
            <person name="Wang Y."/>
            <person name="Zhao H.B."/>
            <person name="Yang W.F."/>
            <person name="Wang G.Y."/>
            <person name="Li Y.H."/>
            <person name="Zhan D.L."/>
            <person name="Shen Y.T."/>
            <person name="Niu Q.F."/>
            <person name="Chang L."/>
            <person name="Qiu J."/>
            <person name="Zhao L."/>
            <person name="Xie H.B."/>
            <person name="Fu W.Y."/>
            <person name="Jin J."/>
            <person name="Li X.W."/>
            <person name="Jiao Y."/>
            <person name="Zhou C.C."/>
            <person name="Tu T."/>
            <person name="Chai C.Y."/>
            <person name="Gao J.L."/>
            <person name="Fan L.J."/>
            <person name="van de Weg E."/>
            <person name="Wang J.Y."/>
            <person name="Gao Z.S."/>
        </authorList>
    </citation>
    <scope>NUCLEOTIDE SEQUENCE [LARGE SCALE GENOMIC DNA]</scope>
    <source>
        <tissue evidence="5">Leaves</tissue>
    </source>
</reference>
<feature type="region of interest" description="Disordered" evidence="2">
    <location>
        <begin position="1"/>
        <end position="25"/>
    </location>
</feature>
<dbReference type="Pfam" id="PF04784">
    <property type="entry name" value="DUF547"/>
    <property type="match status" value="1"/>
</dbReference>
<dbReference type="Pfam" id="PF14389">
    <property type="entry name" value="Lzipper-MIP1"/>
    <property type="match status" value="1"/>
</dbReference>
<evidence type="ECO:0000256" key="2">
    <source>
        <dbReference type="SAM" id="MobiDB-lite"/>
    </source>
</evidence>
<dbReference type="InterPro" id="IPR006869">
    <property type="entry name" value="DUF547"/>
</dbReference>
<sequence>METQGSRVMGAEKPATNRRRSNRERKMALLQDVDKLKNKLRHEENVHRALERAFTRPLGALPRLPPYLPPYTLELLAEVAVLEEEVVRLEEQVVNFRQGLYQEAIYISSKRNVENLSDAIDHNSVRSSKHQRSKSLPQNDLNSATSIVRPQPGLARSTSSRKLSSPDTIPDRIANCSSRPVVGKQSLKKRNSSPSFPEDGRGKENCLCTNFVKDKQSPEKKYAKVITVKKTPTKHKSVEKCADPFMSKIESRLVDERAQKSSYGSSDDRVLEADSNPNKVSEDIVKCLSNIFVRMTTLKDKAVESGTSQSVASRASNRGTEYRDPYSICSEDGNRDIGPYKHLCAIEASSVDLNRMTNALFLIHRLKLLFGKLATVNLEGLTHQQKLAFWINTYNSCMMHAFLEHGIPDTPEMVVALMQKATIVVGGSLLNAITIEHFILRLPYHLKFTCAKAAKNDEMKARSIFGLERSEPLVTFALSCGSWSSPAVRVYTASQVEEELEATKRDYLQAAVGITETNKLMVPKVLDWYLLDFAKDLESLLDWVCLQLPDELRNEAVKCLERRGKEPLSQLVQVKPYDFSFRFSFRDQLPKFLKKNLKQKPPRVLTIPGVHT</sequence>
<feature type="region of interest" description="Disordered" evidence="2">
    <location>
        <begin position="121"/>
        <end position="201"/>
    </location>
</feature>